<dbReference type="SUPFAM" id="SSF52833">
    <property type="entry name" value="Thioredoxin-like"/>
    <property type="match status" value="1"/>
</dbReference>
<dbReference type="InterPro" id="IPR036249">
    <property type="entry name" value="Thioredoxin-like_sf"/>
</dbReference>
<evidence type="ECO:0000313" key="7">
    <source>
        <dbReference type="EMBL" id="PIS05374.1"/>
    </source>
</evidence>
<dbReference type="GO" id="GO:0045454">
    <property type="term" value="P:cell redox homeostasis"/>
    <property type="evidence" value="ECO:0007669"/>
    <property type="project" value="TreeGrafter"/>
</dbReference>
<dbReference type="Pfam" id="PF00578">
    <property type="entry name" value="AhpC-TSA"/>
    <property type="match status" value="1"/>
</dbReference>
<keyword evidence="4" id="KW-0676">Redox-active center</keyword>
<dbReference type="GO" id="GO:0005829">
    <property type="term" value="C:cytosol"/>
    <property type="evidence" value="ECO:0007669"/>
    <property type="project" value="TreeGrafter"/>
</dbReference>
<dbReference type="Gene3D" id="3.40.30.10">
    <property type="entry name" value="Glutaredoxin"/>
    <property type="match status" value="1"/>
</dbReference>
<dbReference type="AlphaFoldDB" id="A0A2H0W201"/>
<comment type="caution">
    <text evidence="7">The sequence shown here is derived from an EMBL/GenBank/DDBJ whole genome shotgun (WGS) entry which is preliminary data.</text>
</comment>
<reference evidence="8" key="1">
    <citation type="submission" date="2017-09" db="EMBL/GenBank/DDBJ databases">
        <title>Depth-based differentiation of microbial function through sediment-hosted aquifers and enrichment of novel symbionts in the deep terrestrial subsurface.</title>
        <authorList>
            <person name="Probst A.J."/>
            <person name="Ladd B."/>
            <person name="Jarett J.K."/>
            <person name="Geller-Mcgrath D.E."/>
            <person name="Sieber C.M.K."/>
            <person name="Emerson J.B."/>
            <person name="Anantharaman K."/>
            <person name="Thomas B.C."/>
            <person name="Malmstrom R."/>
            <person name="Stieglmeier M."/>
            <person name="Klingl A."/>
            <person name="Woyke T."/>
            <person name="Ryan C.M."/>
            <person name="Banfield J.F."/>
        </authorList>
    </citation>
    <scope>NUCLEOTIDE SEQUENCE [LARGE SCALE GENOMIC DNA]</scope>
</reference>
<dbReference type="PIRSF" id="PIRSF000239">
    <property type="entry name" value="AHPC"/>
    <property type="match status" value="1"/>
</dbReference>
<evidence type="ECO:0000259" key="6">
    <source>
        <dbReference type="PROSITE" id="PS51352"/>
    </source>
</evidence>
<dbReference type="InterPro" id="IPR000866">
    <property type="entry name" value="AhpC/TSA"/>
</dbReference>
<organism evidence="7 8">
    <name type="scientific">Candidatus Buchananbacteria bacterium CG10_big_fil_rev_8_21_14_0_10_42_9</name>
    <dbReference type="NCBI Taxonomy" id="1974526"/>
    <lineage>
        <taxon>Bacteria</taxon>
        <taxon>Candidatus Buchananiibacteriota</taxon>
    </lineage>
</organism>
<name>A0A2H0W201_9BACT</name>
<evidence type="ECO:0000256" key="2">
    <source>
        <dbReference type="ARBA" id="ARBA00022862"/>
    </source>
</evidence>
<evidence type="ECO:0000256" key="4">
    <source>
        <dbReference type="ARBA" id="ARBA00023284"/>
    </source>
</evidence>
<sequence>MHHQCKCHANEADFQVGQPAPDFSLDAYVGGVVKKVGLKDYKGKWIVLFFYPEDFTFVCPTEIKGFAKHEDKFKEKNAVVIGASTDSVHSHKAWFEKDLQEVKFPVLADTAHTLSRSYHVLIKDKGIALRGTFIIDPEGVLKYIVVSDLNVGRSVGETLRVLEALQSGDLCPVEWEPGEKTLGKA</sequence>
<dbReference type="InterPro" id="IPR024706">
    <property type="entry name" value="Peroxiredoxin_AhpC-typ"/>
</dbReference>
<keyword evidence="2" id="KW-0049">Antioxidant</keyword>
<feature type="domain" description="Thioredoxin" evidence="6">
    <location>
        <begin position="14"/>
        <end position="167"/>
    </location>
</feature>
<evidence type="ECO:0000313" key="8">
    <source>
        <dbReference type="Proteomes" id="UP000230935"/>
    </source>
</evidence>
<protein>
    <submittedName>
        <fullName evidence="7">Thioredoxin peroxidase</fullName>
    </submittedName>
</protein>
<dbReference type="EMBL" id="PEZZ01000007">
    <property type="protein sequence ID" value="PIS05374.1"/>
    <property type="molecule type" value="Genomic_DNA"/>
</dbReference>
<feature type="active site" description="Cysteine sulfenic acid (-SOH) intermediate; for peroxidase activity" evidence="5">
    <location>
        <position position="59"/>
    </location>
</feature>
<gene>
    <name evidence="7" type="ORF">COT81_01170</name>
</gene>
<accession>A0A2H0W201</accession>
<dbReference type="GO" id="GO:0008379">
    <property type="term" value="F:thioredoxin peroxidase activity"/>
    <property type="evidence" value="ECO:0007669"/>
    <property type="project" value="TreeGrafter"/>
</dbReference>
<dbReference type="CDD" id="cd03015">
    <property type="entry name" value="PRX_Typ2cys"/>
    <property type="match status" value="1"/>
</dbReference>
<evidence type="ECO:0000256" key="5">
    <source>
        <dbReference type="PIRSR" id="PIRSR000239-1"/>
    </source>
</evidence>
<dbReference type="PROSITE" id="PS51352">
    <property type="entry name" value="THIOREDOXIN_2"/>
    <property type="match status" value="1"/>
</dbReference>
<dbReference type="GO" id="GO:0042744">
    <property type="term" value="P:hydrogen peroxide catabolic process"/>
    <property type="evidence" value="ECO:0007669"/>
    <property type="project" value="TreeGrafter"/>
</dbReference>
<evidence type="ECO:0000256" key="1">
    <source>
        <dbReference type="ARBA" id="ARBA00022559"/>
    </source>
</evidence>
<proteinExistence type="predicted"/>
<keyword evidence="1 7" id="KW-0575">Peroxidase</keyword>
<dbReference type="InterPro" id="IPR013766">
    <property type="entry name" value="Thioredoxin_domain"/>
</dbReference>
<evidence type="ECO:0000256" key="3">
    <source>
        <dbReference type="ARBA" id="ARBA00023002"/>
    </source>
</evidence>
<dbReference type="GO" id="GO:0033554">
    <property type="term" value="P:cellular response to stress"/>
    <property type="evidence" value="ECO:0007669"/>
    <property type="project" value="TreeGrafter"/>
</dbReference>
<dbReference type="GO" id="GO:0006979">
    <property type="term" value="P:response to oxidative stress"/>
    <property type="evidence" value="ECO:0007669"/>
    <property type="project" value="TreeGrafter"/>
</dbReference>
<dbReference type="Proteomes" id="UP000230935">
    <property type="component" value="Unassembled WGS sequence"/>
</dbReference>
<dbReference type="PANTHER" id="PTHR10681">
    <property type="entry name" value="THIOREDOXIN PEROXIDASE"/>
    <property type="match status" value="1"/>
</dbReference>
<dbReference type="PANTHER" id="PTHR10681:SF121">
    <property type="entry name" value="ALKYL HYDROPEROXIDE REDUCTASE C"/>
    <property type="match status" value="1"/>
</dbReference>
<keyword evidence="3" id="KW-0560">Oxidoreductase</keyword>
<dbReference type="InterPro" id="IPR050217">
    <property type="entry name" value="Peroxiredoxin"/>
</dbReference>